<gene>
    <name evidence="1" type="ORF">RPERSI_LOCUS14601</name>
</gene>
<protein>
    <submittedName>
        <fullName evidence="1">10867_t:CDS:1</fullName>
    </submittedName>
</protein>
<name>A0ACA9QQW3_9GLOM</name>
<feature type="non-terminal residue" evidence="1">
    <location>
        <position position="62"/>
    </location>
</feature>
<proteinExistence type="predicted"/>
<sequence>QISQLYKKAQPVSLIDQTLPQIPLSFPKLPHLQPFQLLSVMQYPHKHQETSSSYLAPSHQSG</sequence>
<keyword evidence="2" id="KW-1185">Reference proteome</keyword>
<dbReference type="EMBL" id="CAJVQC010033909">
    <property type="protein sequence ID" value="CAG8755162.1"/>
    <property type="molecule type" value="Genomic_DNA"/>
</dbReference>
<comment type="caution">
    <text evidence="1">The sequence shown here is derived from an EMBL/GenBank/DDBJ whole genome shotgun (WGS) entry which is preliminary data.</text>
</comment>
<organism evidence="1 2">
    <name type="scientific">Racocetra persica</name>
    <dbReference type="NCBI Taxonomy" id="160502"/>
    <lineage>
        <taxon>Eukaryota</taxon>
        <taxon>Fungi</taxon>
        <taxon>Fungi incertae sedis</taxon>
        <taxon>Mucoromycota</taxon>
        <taxon>Glomeromycotina</taxon>
        <taxon>Glomeromycetes</taxon>
        <taxon>Diversisporales</taxon>
        <taxon>Gigasporaceae</taxon>
        <taxon>Racocetra</taxon>
    </lineage>
</organism>
<evidence type="ECO:0000313" key="2">
    <source>
        <dbReference type="Proteomes" id="UP000789920"/>
    </source>
</evidence>
<reference evidence="1" key="1">
    <citation type="submission" date="2021-06" db="EMBL/GenBank/DDBJ databases">
        <authorList>
            <person name="Kallberg Y."/>
            <person name="Tangrot J."/>
            <person name="Rosling A."/>
        </authorList>
    </citation>
    <scope>NUCLEOTIDE SEQUENCE</scope>
    <source>
        <strain evidence="1">MA461A</strain>
    </source>
</reference>
<feature type="non-terminal residue" evidence="1">
    <location>
        <position position="1"/>
    </location>
</feature>
<evidence type="ECO:0000313" key="1">
    <source>
        <dbReference type="EMBL" id="CAG8755162.1"/>
    </source>
</evidence>
<accession>A0ACA9QQW3</accession>
<dbReference type="Proteomes" id="UP000789920">
    <property type="component" value="Unassembled WGS sequence"/>
</dbReference>